<name>A0A7R9CYI3_TIMPO</name>
<dbReference type="AlphaFoldDB" id="A0A7R9CYI3"/>
<proteinExistence type="predicted"/>
<evidence type="ECO:0000313" key="2">
    <source>
        <dbReference type="EMBL" id="CAD7404703.1"/>
    </source>
</evidence>
<reference evidence="2" key="1">
    <citation type="submission" date="2020-11" db="EMBL/GenBank/DDBJ databases">
        <authorList>
            <person name="Tran Van P."/>
        </authorList>
    </citation>
    <scope>NUCLEOTIDE SEQUENCE</scope>
</reference>
<feature type="compositionally biased region" description="Basic and acidic residues" evidence="1">
    <location>
        <begin position="1"/>
        <end position="14"/>
    </location>
</feature>
<gene>
    <name evidence="2" type="ORF">TPSB3V08_LOCUS4626</name>
</gene>
<accession>A0A7R9CYI3</accession>
<protein>
    <submittedName>
        <fullName evidence="2">Uncharacterized protein</fullName>
    </submittedName>
</protein>
<feature type="region of interest" description="Disordered" evidence="1">
    <location>
        <begin position="199"/>
        <end position="258"/>
    </location>
</feature>
<evidence type="ECO:0000256" key="1">
    <source>
        <dbReference type="SAM" id="MobiDB-lite"/>
    </source>
</evidence>
<organism evidence="2">
    <name type="scientific">Timema poppense</name>
    <name type="common">Walking stick</name>
    <dbReference type="NCBI Taxonomy" id="170557"/>
    <lineage>
        <taxon>Eukaryota</taxon>
        <taxon>Metazoa</taxon>
        <taxon>Ecdysozoa</taxon>
        <taxon>Arthropoda</taxon>
        <taxon>Hexapoda</taxon>
        <taxon>Insecta</taxon>
        <taxon>Pterygota</taxon>
        <taxon>Neoptera</taxon>
        <taxon>Polyneoptera</taxon>
        <taxon>Phasmatodea</taxon>
        <taxon>Timematodea</taxon>
        <taxon>Timematoidea</taxon>
        <taxon>Timematidae</taxon>
        <taxon>Timema</taxon>
    </lineage>
</organism>
<sequence>MSHSLEDRRKKQEVNQHVGKLKRTVSSPNDLVQPNWELDQSKESKSETPVVRTQIKIHLFEVIIEEKLIPERGLKQVRAKLSETVVVPGQTEVMCHFNLLGGSGGAGGPNTKRFYWARMRSDVQRWYEDYNRSKGAPTNEFSQQADGECCNSYYLSSDHNKRKSEGSERTDKLNQLNQTHWVSHSQDAFQEIVISPSLHTGGAETSSGINKGASPGSRWRLDASSAKSLPLSSVNSPKRSHTGSWGEQDSSGSSREDMNSWLSWVSQTPLLANEEELGESPEAKDGRFRIEDGATSNRVPLVIKEVASSGAALGVSIQEASSIPDITTGRSELSIDHLALWQCRSPCSQQVICSYNTDSPSLYTLKLCQVLTRRGNNRRAIIRLEHSITCSTSPNARKRTVLGIGRTRLTERSAVLLRSWEMNLGPLQSNVNQCHDVLWSYSLLPRRYYNFAMKSYFVSQIIAERGSKLEISDSVKYPQRSSNADSRMIKPRGQLLVEAAIAQYNVKKPIMNQQIALNEDGETDIFVNPQQRCDKNTKYPLPFNCMTAPKYLRSIKKQGCSGPVKALDEEQGYFGPVTMLPVTKRRETSLLWTCYSAYLIRGSVKASLPLIEDRPPPEADCATYWLICRKASPVAVSSLIFSVSASDSTVSSPFSLIYYLLLRRSPCLARIILSLARLNATSTLFTVDTSVAVLSRSSSMASPPPEALPFAGDSA</sequence>
<dbReference type="EMBL" id="OD002260">
    <property type="protein sequence ID" value="CAD7404703.1"/>
    <property type="molecule type" value="Genomic_DNA"/>
</dbReference>
<feature type="compositionally biased region" description="Polar residues" evidence="1">
    <location>
        <begin position="225"/>
        <end position="253"/>
    </location>
</feature>
<feature type="region of interest" description="Disordered" evidence="1">
    <location>
        <begin position="1"/>
        <end position="47"/>
    </location>
</feature>